<dbReference type="EMBL" id="JBEAFC010000006">
    <property type="protein sequence ID" value="KAL1552118.1"/>
    <property type="molecule type" value="Genomic_DNA"/>
</dbReference>
<accession>A0ABD1H6R6</accession>
<dbReference type="PANTHER" id="PTHR15140">
    <property type="entry name" value="TUBULIN-SPECIFIC CHAPERONE E"/>
    <property type="match status" value="1"/>
</dbReference>
<evidence type="ECO:0000313" key="2">
    <source>
        <dbReference type="Proteomes" id="UP001567538"/>
    </source>
</evidence>
<reference evidence="1 2" key="1">
    <citation type="submission" date="2024-06" db="EMBL/GenBank/DDBJ databases">
        <title>A chromosome level genome sequence of Diviner's sage (Salvia divinorum).</title>
        <authorList>
            <person name="Ford S.A."/>
            <person name="Ro D.-K."/>
            <person name="Ness R.W."/>
            <person name="Phillips M.A."/>
        </authorList>
    </citation>
    <scope>NUCLEOTIDE SEQUENCE [LARGE SCALE GENOMIC DNA]</scope>
    <source>
        <strain evidence="1">SAF-2024a</strain>
        <tissue evidence="1">Leaf</tissue>
    </source>
</reference>
<protein>
    <submittedName>
        <fullName evidence="1">Disease susceptibility protein LOV1-like</fullName>
    </submittedName>
</protein>
<dbReference type="Proteomes" id="UP001567538">
    <property type="component" value="Unassembled WGS sequence"/>
</dbReference>
<name>A0ABD1H6R6_SALDI</name>
<dbReference type="Gene3D" id="3.80.10.10">
    <property type="entry name" value="Ribonuclease Inhibitor"/>
    <property type="match status" value="1"/>
</dbReference>
<gene>
    <name evidence="1" type="ORF">AAHA92_12959</name>
</gene>
<sequence length="119" mass="13293">MAGHGISFKCPAAGAFPPNLSQLTLSNVKDVSMEELGKLPKLQYLTLKHSYVSENMGRMKISHGGYPCLKALSLKRMDHLTVIDMEEGGMSRLKQLRIRHCTDLKNTENLPKHIIVSFV</sequence>
<organism evidence="1 2">
    <name type="scientific">Salvia divinorum</name>
    <name type="common">Maria pastora</name>
    <name type="synonym">Diviner's sage</name>
    <dbReference type="NCBI Taxonomy" id="28513"/>
    <lineage>
        <taxon>Eukaryota</taxon>
        <taxon>Viridiplantae</taxon>
        <taxon>Streptophyta</taxon>
        <taxon>Embryophyta</taxon>
        <taxon>Tracheophyta</taxon>
        <taxon>Spermatophyta</taxon>
        <taxon>Magnoliopsida</taxon>
        <taxon>eudicotyledons</taxon>
        <taxon>Gunneridae</taxon>
        <taxon>Pentapetalae</taxon>
        <taxon>asterids</taxon>
        <taxon>lamiids</taxon>
        <taxon>Lamiales</taxon>
        <taxon>Lamiaceae</taxon>
        <taxon>Nepetoideae</taxon>
        <taxon>Mentheae</taxon>
        <taxon>Salviinae</taxon>
        <taxon>Salvia</taxon>
        <taxon>Salvia subgen. Calosphace</taxon>
    </lineage>
</organism>
<keyword evidence="2" id="KW-1185">Reference proteome</keyword>
<dbReference type="InterPro" id="IPR032675">
    <property type="entry name" value="LRR_dom_sf"/>
</dbReference>
<proteinExistence type="predicted"/>
<dbReference type="PANTHER" id="PTHR15140:SF37">
    <property type="entry name" value="UBIQUITIN-LIKE DOMAIN-CONTAINING PROTEIN"/>
    <property type="match status" value="1"/>
</dbReference>
<dbReference type="AlphaFoldDB" id="A0ABD1H6R6"/>
<comment type="caution">
    <text evidence="1">The sequence shown here is derived from an EMBL/GenBank/DDBJ whole genome shotgun (WGS) entry which is preliminary data.</text>
</comment>
<dbReference type="SUPFAM" id="SSF52047">
    <property type="entry name" value="RNI-like"/>
    <property type="match status" value="1"/>
</dbReference>
<evidence type="ECO:0000313" key="1">
    <source>
        <dbReference type="EMBL" id="KAL1552118.1"/>
    </source>
</evidence>